<sequence>MNMKKFLFGLIIVLCISNIGSVWYYEHREYESVGYLKDTIRHQIFYIDKLKRERDENKDYKEALILQLKGLRNDNRSGDVCPACGNDSSIAIMTCWGCFPPKNPYLDSCVWKLYRNHIRIYRLPEERIGTNIPGENAKRFLCSDCGYKWGKYRPFTYYLSKDSVLLWK</sequence>
<name>A0A1M6UDM9_XYLRU</name>
<accession>A0A1M6UDM9</accession>
<dbReference type="Proteomes" id="UP000184130">
    <property type="component" value="Unassembled WGS sequence"/>
</dbReference>
<dbReference type="EMBL" id="FRBD01000009">
    <property type="protein sequence ID" value="SHK67280.1"/>
    <property type="molecule type" value="Genomic_DNA"/>
</dbReference>
<proteinExistence type="predicted"/>
<dbReference type="AlphaFoldDB" id="A0A1M6UDM9"/>
<reference evidence="1 2" key="1">
    <citation type="submission" date="2016-11" db="EMBL/GenBank/DDBJ databases">
        <authorList>
            <person name="Jaros S."/>
            <person name="Januszkiewicz K."/>
            <person name="Wedrychowicz H."/>
        </authorList>
    </citation>
    <scope>NUCLEOTIDE SEQUENCE [LARGE SCALE GENOMIC DNA]</scope>
    <source>
        <strain evidence="1 2">KHT3</strain>
    </source>
</reference>
<protein>
    <submittedName>
        <fullName evidence="1">Uncharacterized protein</fullName>
    </submittedName>
</protein>
<evidence type="ECO:0000313" key="2">
    <source>
        <dbReference type="Proteomes" id="UP000184130"/>
    </source>
</evidence>
<organism evidence="1 2">
    <name type="scientific">Xylanibacter ruminicola</name>
    <name type="common">Prevotella ruminicola</name>
    <dbReference type="NCBI Taxonomy" id="839"/>
    <lineage>
        <taxon>Bacteria</taxon>
        <taxon>Pseudomonadati</taxon>
        <taxon>Bacteroidota</taxon>
        <taxon>Bacteroidia</taxon>
        <taxon>Bacteroidales</taxon>
        <taxon>Prevotellaceae</taxon>
        <taxon>Xylanibacter</taxon>
    </lineage>
</organism>
<evidence type="ECO:0000313" key="1">
    <source>
        <dbReference type="EMBL" id="SHK67280.1"/>
    </source>
</evidence>
<gene>
    <name evidence="1" type="ORF">SAMN05216463_1093</name>
</gene>